<dbReference type="AlphaFoldDB" id="A0A382PIF7"/>
<dbReference type="Pfam" id="PF04007">
    <property type="entry name" value="DUF354"/>
    <property type="match status" value="1"/>
</dbReference>
<accession>A0A382PIF7</accession>
<proteinExistence type="predicted"/>
<sequence length="189" mass="21500">MDKKGHQCLITVAEKDMACALLDNYGFRYANHGSYGHSIGKKLINILVMDYKLYDAAKPFRPDVFMGLASVRAAHTAFCLRKPCLLFDDTENGKAEVVLYKPFVNYICTPSCYQINLGRKQVSYEGYHELAYLHPNRFQPDPAILKKMDLIDQNTFVIMRFVGWSAVHDFGHSGIGLEHKRQAVKAFSE</sequence>
<protein>
    <submittedName>
        <fullName evidence="1">Uncharacterized protein</fullName>
    </submittedName>
</protein>
<evidence type="ECO:0000313" key="1">
    <source>
        <dbReference type="EMBL" id="SVC72425.1"/>
    </source>
</evidence>
<name>A0A382PIF7_9ZZZZ</name>
<organism evidence="1">
    <name type="scientific">marine metagenome</name>
    <dbReference type="NCBI Taxonomy" id="408172"/>
    <lineage>
        <taxon>unclassified sequences</taxon>
        <taxon>metagenomes</taxon>
        <taxon>ecological metagenomes</taxon>
    </lineage>
</organism>
<dbReference type="EMBL" id="UINC01107220">
    <property type="protein sequence ID" value="SVC72425.1"/>
    <property type="molecule type" value="Genomic_DNA"/>
</dbReference>
<reference evidence="1" key="1">
    <citation type="submission" date="2018-05" db="EMBL/GenBank/DDBJ databases">
        <authorList>
            <person name="Lanie J.A."/>
            <person name="Ng W.-L."/>
            <person name="Kazmierczak K.M."/>
            <person name="Andrzejewski T.M."/>
            <person name="Davidsen T.M."/>
            <person name="Wayne K.J."/>
            <person name="Tettelin H."/>
            <person name="Glass J.I."/>
            <person name="Rusch D."/>
            <person name="Podicherti R."/>
            <person name="Tsui H.-C.T."/>
            <person name="Winkler M.E."/>
        </authorList>
    </citation>
    <scope>NUCLEOTIDE SEQUENCE</scope>
</reference>
<dbReference type="PANTHER" id="PTHR39662">
    <property type="entry name" value="DUF354 DOMAIN-CONTAINING PROTEIN-RELATED"/>
    <property type="match status" value="1"/>
</dbReference>
<gene>
    <name evidence="1" type="ORF">METZ01_LOCUS325279</name>
</gene>
<dbReference type="PANTHER" id="PTHR39662:SF1">
    <property type="entry name" value="DUF354 DOMAIN-CONTAINING PROTEIN"/>
    <property type="match status" value="1"/>
</dbReference>
<dbReference type="InterPro" id="IPR007152">
    <property type="entry name" value="DUF354"/>
</dbReference>
<feature type="non-terminal residue" evidence="1">
    <location>
        <position position="189"/>
    </location>
</feature>